<keyword evidence="3" id="KW-1185">Reference proteome</keyword>
<organism evidence="2 3">
    <name type="scientific">Salinibacillus aidingensis</name>
    <dbReference type="NCBI Taxonomy" id="237684"/>
    <lineage>
        <taxon>Bacteria</taxon>
        <taxon>Bacillati</taxon>
        <taxon>Bacillota</taxon>
        <taxon>Bacilli</taxon>
        <taxon>Bacillales</taxon>
        <taxon>Bacillaceae</taxon>
        <taxon>Salinibacillus</taxon>
    </lineage>
</organism>
<comment type="caution">
    <text evidence="2">The sequence shown here is derived from an EMBL/GenBank/DDBJ whole genome shotgun (WGS) entry which is preliminary data.</text>
</comment>
<evidence type="ECO:0000259" key="1">
    <source>
        <dbReference type="Pfam" id="PF00085"/>
    </source>
</evidence>
<dbReference type="EMBL" id="BAAADO010000006">
    <property type="protein sequence ID" value="GAA0499918.1"/>
    <property type="molecule type" value="Genomic_DNA"/>
</dbReference>
<dbReference type="InterPro" id="IPR036249">
    <property type="entry name" value="Thioredoxin-like_sf"/>
</dbReference>
<proteinExistence type="predicted"/>
<evidence type="ECO:0000313" key="3">
    <source>
        <dbReference type="Proteomes" id="UP001500880"/>
    </source>
</evidence>
<name>A0ABN1BKI4_9BACI</name>
<dbReference type="Proteomes" id="UP001500880">
    <property type="component" value="Unassembled WGS sequence"/>
</dbReference>
<dbReference type="Pfam" id="PF00085">
    <property type="entry name" value="Thioredoxin"/>
    <property type="match status" value="1"/>
</dbReference>
<dbReference type="CDD" id="cd02947">
    <property type="entry name" value="TRX_family"/>
    <property type="match status" value="1"/>
</dbReference>
<protein>
    <submittedName>
        <fullName evidence="2">Thioredoxin family protein</fullName>
    </submittedName>
</protein>
<dbReference type="Gene3D" id="3.40.30.10">
    <property type="entry name" value="Glutaredoxin"/>
    <property type="match status" value="1"/>
</dbReference>
<accession>A0ABN1BKI4</accession>
<reference evidence="2 3" key="1">
    <citation type="journal article" date="2019" name="Int. J. Syst. Evol. Microbiol.">
        <title>The Global Catalogue of Microorganisms (GCM) 10K type strain sequencing project: providing services to taxonomists for standard genome sequencing and annotation.</title>
        <authorList>
            <consortium name="The Broad Institute Genomics Platform"/>
            <consortium name="The Broad Institute Genome Sequencing Center for Infectious Disease"/>
            <person name="Wu L."/>
            <person name="Ma J."/>
        </authorList>
    </citation>
    <scope>NUCLEOTIDE SEQUENCE [LARGE SCALE GENOMIC DNA]</scope>
    <source>
        <strain evidence="2 3">JCM 12389</strain>
    </source>
</reference>
<dbReference type="InterPro" id="IPR013766">
    <property type="entry name" value="Thioredoxin_domain"/>
</dbReference>
<evidence type="ECO:0000313" key="2">
    <source>
        <dbReference type="EMBL" id="GAA0499918.1"/>
    </source>
</evidence>
<feature type="domain" description="Thioredoxin" evidence="1">
    <location>
        <begin position="15"/>
        <end position="85"/>
    </location>
</feature>
<dbReference type="SUPFAM" id="SSF52833">
    <property type="entry name" value="Thioredoxin-like"/>
    <property type="match status" value="1"/>
</dbReference>
<sequence>MQEINEKDLPIILESQYKQFIFLYTPFCGTCKVAGKMLETLENIENLPDFHTMNASLFPGFMQNYQIESVPCLAIIQEGQILDKTYAFHSVPFMYEKLLKYTADKE</sequence>
<dbReference type="RefSeq" id="WP_343842562.1">
    <property type="nucleotide sequence ID" value="NZ_BAAADO010000006.1"/>
</dbReference>
<gene>
    <name evidence="2" type="ORF">GCM10008986_28950</name>
</gene>